<dbReference type="InterPro" id="IPR011761">
    <property type="entry name" value="ATP-grasp"/>
</dbReference>
<evidence type="ECO:0000313" key="2">
    <source>
        <dbReference type="EMBL" id="KKK95985.1"/>
    </source>
</evidence>
<dbReference type="GO" id="GO:0005524">
    <property type="term" value="F:ATP binding"/>
    <property type="evidence" value="ECO:0007669"/>
    <property type="project" value="InterPro"/>
</dbReference>
<dbReference type="SUPFAM" id="SSF56059">
    <property type="entry name" value="Glutathione synthetase ATP-binding domain-like"/>
    <property type="match status" value="1"/>
</dbReference>
<evidence type="ECO:0000259" key="1">
    <source>
        <dbReference type="PROSITE" id="PS50975"/>
    </source>
</evidence>
<name>A0A0F9ACJ2_9ZZZZ</name>
<dbReference type="AlphaFoldDB" id="A0A0F9ACJ2"/>
<dbReference type="EMBL" id="LAZR01046677">
    <property type="protein sequence ID" value="KKK95985.1"/>
    <property type="molecule type" value="Genomic_DNA"/>
</dbReference>
<protein>
    <recommendedName>
        <fullName evidence="1">ATP-grasp domain-containing protein</fullName>
    </recommendedName>
</protein>
<feature type="domain" description="ATP-grasp" evidence="1">
    <location>
        <begin position="38"/>
        <end position="110"/>
    </location>
</feature>
<comment type="caution">
    <text evidence="2">The sequence shown here is derived from an EMBL/GenBank/DDBJ whole genome shotgun (WGS) entry which is preliminary data.</text>
</comment>
<dbReference type="Gene3D" id="3.30.470.20">
    <property type="entry name" value="ATP-grasp fold, B domain"/>
    <property type="match status" value="1"/>
</dbReference>
<dbReference type="InterPro" id="IPR003806">
    <property type="entry name" value="ATP-grasp_PylC-type"/>
</dbReference>
<gene>
    <name evidence="2" type="ORF">LCGC14_2667340</name>
</gene>
<accession>A0A0F9ACJ2</accession>
<feature type="non-terminal residue" evidence="2">
    <location>
        <position position="1"/>
    </location>
</feature>
<dbReference type="Pfam" id="PF02655">
    <property type="entry name" value="ATP-grasp_3"/>
    <property type="match status" value="1"/>
</dbReference>
<reference evidence="2" key="1">
    <citation type="journal article" date="2015" name="Nature">
        <title>Complex archaea that bridge the gap between prokaryotes and eukaryotes.</title>
        <authorList>
            <person name="Spang A."/>
            <person name="Saw J.H."/>
            <person name="Jorgensen S.L."/>
            <person name="Zaremba-Niedzwiedzka K."/>
            <person name="Martijn J."/>
            <person name="Lind A.E."/>
            <person name="van Eijk R."/>
            <person name="Schleper C."/>
            <person name="Guy L."/>
            <person name="Ettema T.J."/>
        </authorList>
    </citation>
    <scope>NUCLEOTIDE SEQUENCE</scope>
</reference>
<organism evidence="2">
    <name type="scientific">marine sediment metagenome</name>
    <dbReference type="NCBI Taxonomy" id="412755"/>
    <lineage>
        <taxon>unclassified sequences</taxon>
        <taxon>metagenomes</taxon>
        <taxon>ecological metagenomes</taxon>
    </lineage>
</organism>
<sequence>SVISNGKECEILTINRQLIGDPLLNPPKEFIYCGNIVPAELSQSDEKLIIEMTKALTLKLGLKGINGFDYVLKDHYPYLMEVNPRIPGSIRASEMSLDTNLLDLHIKSFNLDVWDQVKNSIMSHKPIFYATKFIIFAPKEINKNLFTRINSLDYVHDKSTPIKNIIKGEPLCTILYKEKTFLKSYNGALGVLEEINEIIK</sequence>
<proteinExistence type="predicted"/>
<dbReference type="PROSITE" id="PS50975">
    <property type="entry name" value="ATP_GRASP"/>
    <property type="match status" value="1"/>
</dbReference>
<dbReference type="GO" id="GO:0046872">
    <property type="term" value="F:metal ion binding"/>
    <property type="evidence" value="ECO:0007669"/>
    <property type="project" value="InterPro"/>
</dbReference>